<evidence type="ECO:0000256" key="5">
    <source>
        <dbReference type="PROSITE-ProRule" id="PRU10141"/>
    </source>
</evidence>
<dbReference type="InterPro" id="IPR044591">
    <property type="entry name" value="RUK"/>
</dbReference>
<dbReference type="InterPro" id="IPR008271">
    <property type="entry name" value="Ser/Thr_kinase_AS"/>
</dbReference>
<dbReference type="PROSITE" id="PS00107">
    <property type="entry name" value="PROTEIN_KINASE_ATP"/>
    <property type="match status" value="1"/>
</dbReference>
<keyword evidence="2 5" id="KW-0547">Nucleotide-binding</keyword>
<evidence type="ECO:0000313" key="8">
    <source>
        <dbReference type="EMBL" id="KAK3288158.1"/>
    </source>
</evidence>
<evidence type="ECO:0000313" key="9">
    <source>
        <dbReference type="Proteomes" id="UP001190700"/>
    </source>
</evidence>
<dbReference type="FunFam" id="1.10.510.10:FF:000571">
    <property type="entry name" value="Maternal embryonic leucine zipper kinase"/>
    <property type="match status" value="1"/>
</dbReference>
<dbReference type="InterPro" id="IPR011009">
    <property type="entry name" value="Kinase-like_dom_sf"/>
</dbReference>
<dbReference type="Gene3D" id="1.25.10.10">
    <property type="entry name" value="Leucine-rich Repeat Variant"/>
    <property type="match status" value="1"/>
</dbReference>
<dbReference type="SMART" id="SM00220">
    <property type="entry name" value="S_TKc"/>
    <property type="match status" value="1"/>
</dbReference>
<dbReference type="PANTHER" id="PTHR46562">
    <property type="entry name" value="SERINE/THREONINE-KINASE ULK4-LIKE PROTEIN-RELATED"/>
    <property type="match status" value="1"/>
</dbReference>
<protein>
    <recommendedName>
        <fullName evidence="7">Protein kinase domain-containing protein</fullName>
    </recommendedName>
</protein>
<reference evidence="8 9" key="1">
    <citation type="journal article" date="2015" name="Genome Biol. Evol.">
        <title>Comparative Genomics of a Bacterivorous Green Alga Reveals Evolutionary Causalities and Consequences of Phago-Mixotrophic Mode of Nutrition.</title>
        <authorList>
            <person name="Burns J.A."/>
            <person name="Paasch A."/>
            <person name="Narechania A."/>
            <person name="Kim E."/>
        </authorList>
    </citation>
    <scope>NUCLEOTIDE SEQUENCE [LARGE SCALE GENOMIC DNA]</scope>
    <source>
        <strain evidence="8 9">PLY_AMNH</strain>
    </source>
</reference>
<gene>
    <name evidence="8" type="ORF">CYMTET_4360</name>
</gene>
<evidence type="ECO:0000256" key="6">
    <source>
        <dbReference type="SAM" id="MobiDB-lite"/>
    </source>
</evidence>
<keyword evidence="1" id="KW-0808">Transferase</keyword>
<evidence type="ECO:0000256" key="4">
    <source>
        <dbReference type="ARBA" id="ARBA00022840"/>
    </source>
</evidence>
<dbReference type="EMBL" id="LGRX02000575">
    <property type="protein sequence ID" value="KAK3288158.1"/>
    <property type="molecule type" value="Genomic_DNA"/>
</dbReference>
<name>A0AAE0H1I3_9CHLO</name>
<dbReference type="SUPFAM" id="SSF48371">
    <property type="entry name" value="ARM repeat"/>
    <property type="match status" value="1"/>
</dbReference>
<dbReference type="Pfam" id="PF24970">
    <property type="entry name" value="ARM_RUK"/>
    <property type="match status" value="1"/>
</dbReference>
<keyword evidence="9" id="KW-1185">Reference proteome</keyword>
<feature type="compositionally biased region" description="Polar residues" evidence="6">
    <location>
        <begin position="407"/>
        <end position="417"/>
    </location>
</feature>
<dbReference type="PROSITE" id="PS00108">
    <property type="entry name" value="PROTEIN_KINASE_ST"/>
    <property type="match status" value="1"/>
</dbReference>
<dbReference type="PANTHER" id="PTHR46562:SF1">
    <property type="entry name" value="SERINE_THREONINE-PROTEIN KINASE ULK4"/>
    <property type="match status" value="1"/>
</dbReference>
<accession>A0AAE0H1I3</accession>
<keyword evidence="4 5" id="KW-0067">ATP-binding</keyword>
<evidence type="ECO:0000259" key="7">
    <source>
        <dbReference type="PROSITE" id="PS50011"/>
    </source>
</evidence>
<evidence type="ECO:0000256" key="1">
    <source>
        <dbReference type="ARBA" id="ARBA00022679"/>
    </source>
</evidence>
<evidence type="ECO:0000256" key="2">
    <source>
        <dbReference type="ARBA" id="ARBA00022741"/>
    </source>
</evidence>
<dbReference type="InterPro" id="IPR016024">
    <property type="entry name" value="ARM-type_fold"/>
</dbReference>
<dbReference type="Pfam" id="PF00069">
    <property type="entry name" value="Pkinase"/>
    <property type="match status" value="1"/>
</dbReference>
<dbReference type="GO" id="GO:0005524">
    <property type="term" value="F:ATP binding"/>
    <property type="evidence" value="ECO:0007669"/>
    <property type="project" value="UniProtKB-UniRule"/>
</dbReference>
<dbReference type="Gene3D" id="1.10.510.10">
    <property type="entry name" value="Transferase(Phosphotransferase) domain 1"/>
    <property type="match status" value="1"/>
</dbReference>
<feature type="binding site" evidence="5">
    <location>
        <position position="33"/>
    </location>
    <ligand>
        <name>ATP</name>
        <dbReference type="ChEBI" id="CHEBI:30616"/>
    </ligand>
</feature>
<organism evidence="8 9">
    <name type="scientific">Cymbomonas tetramitiformis</name>
    <dbReference type="NCBI Taxonomy" id="36881"/>
    <lineage>
        <taxon>Eukaryota</taxon>
        <taxon>Viridiplantae</taxon>
        <taxon>Chlorophyta</taxon>
        <taxon>Pyramimonadophyceae</taxon>
        <taxon>Pyramimonadales</taxon>
        <taxon>Pyramimonadaceae</taxon>
        <taxon>Cymbomonas</taxon>
    </lineage>
</organism>
<feature type="compositionally biased region" description="Low complexity" evidence="6">
    <location>
        <begin position="872"/>
        <end position="882"/>
    </location>
</feature>
<dbReference type="InterPro" id="IPR056981">
    <property type="entry name" value="HEAT_ULK4_RUNKEL"/>
</dbReference>
<sequence length="1306" mass="140596">MQNYHIYEAIGRGKHSVVYKGRKKKSIQYYAVKSVEKSQRPRVLQEVRTLYTLDHGNILKFYAWYETQNHLWLVLEYCVGGDLLTLLRQDVKLPEDTVLGFARDLVEALSFLHSRGLIYCDLKPSNLLLDENGHLKLGDFGLTRRVTGGDNGSVANLPPAKRGTPAYMAPELFQEDGCHSVCSDLYALGCSLYECLAGRPPFVSSSFTELVNAVLWDAPPPLPSTLSPELNDLIMRLLAKDPPDRLNWEELLEHPFWGTPLSKELLPPEGGPGAIKRAKQVARQAAPAASVDGGQRSSINVVRLSQIVRNNMNTEAEGAAYRDGQQAESDVQLDSADAELNFGDTETADAAGDDTGAEAETDGEGTTDGEQDTDGSDVDEEGLGEKMSNLRVSLSAPHTPQEGGPTGNTALRHSQTAPRPGHTPIGLPAETPPGIGQQRGAAADALGAGMDASDALPLAELLHHQSDSAVKPIVLNRRIDKVVEAKFDPRQLPFRPLSLSDMLAAQQSDLEGFLTKKIYKSVASSASLNEKVNTLGYFETLCMDTAAANMLINSSLMLLFVRIMKSSKAPALRIRLANIIGLLVRHATYITDELARSGLVTVLAECLRDRNERLRRRAMAGLGELLFYVATQQEENAEASGLWDVPPSIVGLVTRLLKSGEDEITQHYAVKAIENIVTHGGDWASKFSSQDVAINIAQIYSTTRAEHLRATAASAVARVCRHSPGLIQGVVDRLGVKLMVSGLTDSSHKVTQPILNLLNLAIGEINARSRAALTEETSLLPALSSLLENGPSVVKAKAVLCVALLCKMQQRWLQQVCDSRMLLLVERLQKDKDPYVLQCCAAMQATVVGMVPAITDAISTDVEQLSSRKGARPTGTTARTPSGGTGAAGAPGKSQLVMLPVLLHLLTAAPFRGRVVDAALVASVSRLLAVAEGGGRGGTATSAEVRPQVLQIVEALSQHAPELVQQVDAVMAHLLPTLSKLLDTSMSGDCRFLCLKLLCDVMLLLMSEPGMYAPESEGAKDPASTTARINTLVKQHILPVCASLLDDEDPIPLYTLKLLVAVIEANPLLVADAARLDLVPRLFGFLSLEHTNNNVHNVRLCRLAVGAADVVPDRALMEHGVADKVAAVLAYAFDNAVEPFMEPVLDICRMLLHRTATSVRAGGSDEVTGAAVLLDYAPIFVEAAAAPELYTARVALDCLLLLREVYTDETAMALMTPHGIGAFFTAVEAFEEDTQAGSADTHLHCNTLELLTECCSAKSPAIGAQHKPSREDLKMLDEALRRLHGICSRDVAGIISANLAALKPLL</sequence>
<feature type="compositionally biased region" description="Acidic residues" evidence="6">
    <location>
        <begin position="351"/>
        <end position="382"/>
    </location>
</feature>
<dbReference type="InterPro" id="IPR017441">
    <property type="entry name" value="Protein_kinase_ATP_BS"/>
</dbReference>
<feature type="domain" description="Protein kinase" evidence="7">
    <location>
        <begin position="4"/>
        <end position="257"/>
    </location>
</feature>
<dbReference type="Proteomes" id="UP001190700">
    <property type="component" value="Unassembled WGS sequence"/>
</dbReference>
<dbReference type="SUPFAM" id="SSF56112">
    <property type="entry name" value="Protein kinase-like (PK-like)"/>
    <property type="match status" value="1"/>
</dbReference>
<dbReference type="GO" id="GO:0000914">
    <property type="term" value="P:phragmoplast assembly"/>
    <property type="evidence" value="ECO:0007669"/>
    <property type="project" value="InterPro"/>
</dbReference>
<dbReference type="InterPro" id="IPR056980">
    <property type="entry name" value="ARM_RUK"/>
</dbReference>
<comment type="caution">
    <text evidence="8">The sequence shown here is derived from an EMBL/GenBank/DDBJ whole genome shotgun (WGS) entry which is preliminary data.</text>
</comment>
<dbReference type="GO" id="GO:0004672">
    <property type="term" value="F:protein kinase activity"/>
    <property type="evidence" value="ECO:0007669"/>
    <property type="project" value="InterPro"/>
</dbReference>
<dbReference type="GO" id="GO:0008017">
    <property type="term" value="F:microtubule binding"/>
    <property type="evidence" value="ECO:0007669"/>
    <property type="project" value="InterPro"/>
</dbReference>
<evidence type="ECO:0000256" key="3">
    <source>
        <dbReference type="ARBA" id="ARBA00022777"/>
    </source>
</evidence>
<feature type="region of interest" description="Disordered" evidence="6">
    <location>
        <begin position="864"/>
        <end position="889"/>
    </location>
</feature>
<dbReference type="InterPro" id="IPR011989">
    <property type="entry name" value="ARM-like"/>
</dbReference>
<keyword evidence="3" id="KW-0418">Kinase</keyword>
<dbReference type="InterPro" id="IPR000719">
    <property type="entry name" value="Prot_kinase_dom"/>
</dbReference>
<dbReference type="PROSITE" id="PS50011">
    <property type="entry name" value="PROTEIN_KINASE_DOM"/>
    <property type="match status" value="1"/>
</dbReference>
<dbReference type="Pfam" id="PF23606">
    <property type="entry name" value="HEAT_ULK4"/>
    <property type="match status" value="1"/>
</dbReference>
<feature type="region of interest" description="Disordered" evidence="6">
    <location>
        <begin position="346"/>
        <end position="382"/>
    </location>
</feature>
<dbReference type="CDD" id="cd14010">
    <property type="entry name" value="STKc_ULK4"/>
    <property type="match status" value="1"/>
</dbReference>
<proteinExistence type="predicted"/>
<feature type="region of interest" description="Disordered" evidence="6">
    <location>
        <begin position="395"/>
        <end position="445"/>
    </location>
</feature>